<dbReference type="Proteomes" id="UP000236182">
    <property type="component" value="Unassembled WGS sequence"/>
</dbReference>
<evidence type="ECO:0000313" key="2">
    <source>
        <dbReference type="Proteomes" id="UP000236182"/>
    </source>
</evidence>
<evidence type="ECO:0000313" key="1">
    <source>
        <dbReference type="EMBL" id="PWN63236.1"/>
    </source>
</evidence>
<proteinExistence type="predicted"/>
<dbReference type="EMBL" id="PPEI02000004">
    <property type="protein sequence ID" value="PWN63236.1"/>
    <property type="molecule type" value="Genomic_DNA"/>
</dbReference>
<protein>
    <submittedName>
        <fullName evidence="1">Uncharacterized protein</fullName>
    </submittedName>
</protein>
<keyword evidence="2" id="KW-1185">Reference proteome</keyword>
<accession>A0A316WRW4</accession>
<name>A0A316WRW4_9FLAO</name>
<organism evidence="1 2">
    <name type="scientific">Chryseobacterium oncorhynchi</name>
    <dbReference type="NCBI Taxonomy" id="741074"/>
    <lineage>
        <taxon>Bacteria</taxon>
        <taxon>Pseudomonadati</taxon>
        <taxon>Bacteroidota</taxon>
        <taxon>Flavobacteriia</taxon>
        <taxon>Flavobacteriales</taxon>
        <taxon>Weeksellaceae</taxon>
        <taxon>Chryseobacterium group</taxon>
        <taxon>Chryseobacterium</taxon>
    </lineage>
</organism>
<comment type="caution">
    <text evidence="1">The sequence shown here is derived from an EMBL/GenBank/DDBJ whole genome shotgun (WGS) entry which is preliminary data.</text>
</comment>
<gene>
    <name evidence="1" type="ORF">C1638_014270</name>
</gene>
<dbReference type="AlphaFoldDB" id="A0A316WRW4"/>
<reference evidence="1" key="1">
    <citation type="submission" date="2018-04" db="EMBL/GenBank/DDBJ databases">
        <title>Draft Genome Sequences of Chryseobacterium lactis NCTC11390T isolated from milk, Chryseobacterium oncorhynchi 701B-08T from rainbow trout, and Chryseobacterium viscerum 687B-08T from diseased fish.</title>
        <authorList>
            <person name="Jeong J.-J."/>
            <person name="Lee Y.J."/>
            <person name="Pathiraja D."/>
            <person name="Park B."/>
            <person name="Choi I.-G."/>
            <person name="Kim K.D."/>
        </authorList>
    </citation>
    <scope>NUCLEOTIDE SEQUENCE [LARGE SCALE GENOMIC DNA]</scope>
    <source>
        <strain evidence="1">701B-08</strain>
    </source>
</reference>
<sequence>MGQFIAFIIFTANYNNNMGIFDFFKKKNNRQENVSTPVQYDEIPEEKVVEKGVEEVVDTVPEVPAQPIEEVKISEQYEKIRIYNDYIMYSIALQLRGDLAPISAFEKENGEVEGFAYMVTEEGYTLSAEEVIERMEAKFESELEEGKIKSYMILYHSQFDNDGNHSLATRENEFKAITMTYHFKDEDQDKIALPYVFENDNITYKGIVEFSHEENNDIMNTQLVEGKNYFTNMEPIKAPEITNEAGIKIRKSNVPSLINTWSGIFGHDNFQNNLSYADHLITLLKESKANEQDFEKNKASKMEFADVKFKTLFNEEFGTIYPEIKTDFSLDFETKVISELENASNEEAIVAGPARDTFGVWFFATDYAEKRNQYLVQPHLHINLSGIAFVLDVHKDFDLPDGTKMSEEFTTYMPSKDLPNYACFDFIGKVIDFKETVLFEDGSVQGYIVKLKLITHEEMDDFFTIDVFVHKDNMRFEALEKGMKVAGLLQLQGKIAE</sequence>